<dbReference type="EMBL" id="JBHRSK010000020">
    <property type="protein sequence ID" value="MFC2970437.1"/>
    <property type="molecule type" value="Genomic_DNA"/>
</dbReference>
<protein>
    <submittedName>
        <fullName evidence="1">Uncharacterized protein</fullName>
    </submittedName>
</protein>
<proteinExistence type="predicted"/>
<organism evidence="1 2">
    <name type="scientific">Acidimangrovimonas pyrenivorans</name>
    <dbReference type="NCBI Taxonomy" id="2030798"/>
    <lineage>
        <taxon>Bacteria</taxon>
        <taxon>Pseudomonadati</taxon>
        <taxon>Pseudomonadota</taxon>
        <taxon>Alphaproteobacteria</taxon>
        <taxon>Rhodobacterales</taxon>
        <taxon>Paracoccaceae</taxon>
        <taxon>Acidimangrovimonas</taxon>
    </lineage>
</organism>
<dbReference type="Proteomes" id="UP001595443">
    <property type="component" value="Unassembled WGS sequence"/>
</dbReference>
<keyword evidence="2" id="KW-1185">Reference proteome</keyword>
<dbReference type="RefSeq" id="WP_377835403.1">
    <property type="nucleotide sequence ID" value="NZ_JBHRSK010000020.1"/>
</dbReference>
<evidence type="ECO:0000313" key="1">
    <source>
        <dbReference type="EMBL" id="MFC2970437.1"/>
    </source>
</evidence>
<sequence>MTADYELRTGWPEWIDKTEGAICNKLITAILNRGFCICVRDEDGRIRQAPTIRRSDIQRQTGQTRITFYDVMREVQRDLDGTTGHMPFGRFLLVHGNRKDVVGDYSCLTRSPESERVMQDILGEATRSV</sequence>
<reference evidence="2" key="1">
    <citation type="journal article" date="2019" name="Int. J. Syst. Evol. Microbiol.">
        <title>The Global Catalogue of Microorganisms (GCM) 10K type strain sequencing project: providing services to taxonomists for standard genome sequencing and annotation.</title>
        <authorList>
            <consortium name="The Broad Institute Genomics Platform"/>
            <consortium name="The Broad Institute Genome Sequencing Center for Infectious Disease"/>
            <person name="Wu L."/>
            <person name="Ma J."/>
        </authorList>
    </citation>
    <scope>NUCLEOTIDE SEQUENCE [LARGE SCALE GENOMIC DNA]</scope>
    <source>
        <strain evidence="2">KCTC 62192</strain>
    </source>
</reference>
<name>A0ABV7AP07_9RHOB</name>
<comment type="caution">
    <text evidence="1">The sequence shown here is derived from an EMBL/GenBank/DDBJ whole genome shotgun (WGS) entry which is preliminary data.</text>
</comment>
<accession>A0ABV7AP07</accession>
<gene>
    <name evidence="1" type="ORF">ACFOES_20250</name>
</gene>
<evidence type="ECO:0000313" key="2">
    <source>
        <dbReference type="Proteomes" id="UP001595443"/>
    </source>
</evidence>